<proteinExistence type="predicted"/>
<keyword evidence="3" id="KW-1185">Reference proteome</keyword>
<reference evidence="2" key="1">
    <citation type="submission" date="2022-04" db="EMBL/GenBank/DDBJ databases">
        <title>Hymenobacter sp. isolated from the air.</title>
        <authorList>
            <person name="Won M."/>
            <person name="Lee C.-M."/>
            <person name="Woen H.-Y."/>
            <person name="Kwon S.-W."/>
        </authorList>
    </citation>
    <scope>NUCLEOTIDE SEQUENCE</scope>
    <source>
        <strain evidence="2">5420S-77</strain>
        <plasmid evidence="2">unnamed7</plasmid>
    </source>
</reference>
<organism evidence="2 3">
    <name type="scientific">Hymenobacter volaticus</name>
    <dbReference type="NCBI Taxonomy" id="2932254"/>
    <lineage>
        <taxon>Bacteria</taxon>
        <taxon>Pseudomonadati</taxon>
        <taxon>Bacteroidota</taxon>
        <taxon>Cytophagia</taxon>
        <taxon>Cytophagales</taxon>
        <taxon>Hymenobacteraceae</taxon>
        <taxon>Hymenobacter</taxon>
    </lineage>
</organism>
<evidence type="ECO:0008006" key="4">
    <source>
        <dbReference type="Google" id="ProtNLM"/>
    </source>
</evidence>
<evidence type="ECO:0000313" key="2">
    <source>
        <dbReference type="EMBL" id="UOQ69740.1"/>
    </source>
</evidence>
<evidence type="ECO:0000256" key="1">
    <source>
        <dbReference type="SAM" id="MobiDB-lite"/>
    </source>
</evidence>
<keyword evidence="2" id="KW-0614">Plasmid</keyword>
<accession>A0ABY4GG03</accession>
<feature type="region of interest" description="Disordered" evidence="1">
    <location>
        <begin position="333"/>
        <end position="352"/>
    </location>
</feature>
<feature type="region of interest" description="Disordered" evidence="1">
    <location>
        <begin position="257"/>
        <end position="287"/>
    </location>
</feature>
<evidence type="ECO:0000313" key="3">
    <source>
        <dbReference type="Proteomes" id="UP000830401"/>
    </source>
</evidence>
<gene>
    <name evidence="2" type="ORF">MUN86_29965</name>
</gene>
<protein>
    <recommendedName>
        <fullName evidence="4">IgGFc-binding protein N-terminal domain-containing protein</fullName>
    </recommendedName>
</protein>
<dbReference type="EMBL" id="CP095068">
    <property type="protein sequence ID" value="UOQ69740.1"/>
    <property type="molecule type" value="Genomic_DNA"/>
</dbReference>
<name>A0ABY4GG03_9BACT</name>
<geneLocation type="plasmid" evidence="2 3">
    <name>unnamed7</name>
</geneLocation>
<dbReference type="Proteomes" id="UP000830401">
    <property type="component" value="Plasmid unnamed7"/>
</dbReference>
<sequence>MLQSADARYYHSITDNGQPVFNLTPVRGSTQLSTLPAYFLSSEALSAQNSQRLLLVQVGADLSAAPALEVRACAGMLPYTLPPDVRQRGTTVTLSRNDARVMSAFQHNQRIHFVLNALHPSGPPRAGICYGQITNLTAPTPSAQAQFLPEAREAAFPAIAYCGRTPTENSALIVYSHAAPTEYVGYSAVFVDDAGDLSAPVNLHTGDDYIAIWGDYLGLSPRYNRPGEVWAQGCVPVATGLGGAGSDAPYFAARPPGRGGRHPPGWGAAAASGVSEPGHRVRGGGISAETRRPDPYFFAGPARANRSGIAARLGARGPYNVAICHDFAARRPVRAASGKPARKAANPPLGSA</sequence>